<dbReference type="AlphaFoldDB" id="A0A3B0U7Z9"/>
<proteinExistence type="predicted"/>
<name>A0A3B0U7Z9_9ZZZZ</name>
<protein>
    <submittedName>
        <fullName evidence="1">Uncharacterized protein</fullName>
    </submittedName>
</protein>
<organism evidence="1">
    <name type="scientific">hydrothermal vent metagenome</name>
    <dbReference type="NCBI Taxonomy" id="652676"/>
    <lineage>
        <taxon>unclassified sequences</taxon>
        <taxon>metagenomes</taxon>
        <taxon>ecological metagenomes</taxon>
    </lineage>
</organism>
<sequence length="38" mass="4436">MPPIDKGSRLMRRLEKNKILIVAQKNRKTGPCARLKQF</sequence>
<evidence type="ECO:0000313" key="1">
    <source>
        <dbReference type="EMBL" id="VAW24503.1"/>
    </source>
</evidence>
<gene>
    <name evidence="1" type="ORF">MNBD_ALPHA11-1472</name>
</gene>
<dbReference type="EMBL" id="UOEQ01000536">
    <property type="protein sequence ID" value="VAW24503.1"/>
    <property type="molecule type" value="Genomic_DNA"/>
</dbReference>
<accession>A0A3B0U7Z9</accession>
<reference evidence="1" key="1">
    <citation type="submission" date="2018-06" db="EMBL/GenBank/DDBJ databases">
        <authorList>
            <person name="Zhirakovskaya E."/>
        </authorList>
    </citation>
    <scope>NUCLEOTIDE SEQUENCE</scope>
</reference>